<keyword evidence="3" id="KW-0268">Exocytosis</keyword>
<evidence type="ECO:0000259" key="4">
    <source>
        <dbReference type="Pfam" id="PF16528"/>
    </source>
</evidence>
<protein>
    <submittedName>
        <fullName evidence="5">Cullin repeat-like-containing domain superfamily</fullName>
    </submittedName>
</protein>
<comment type="caution">
    <text evidence="5">The sequence shown here is derived from an EMBL/GenBank/DDBJ whole genome shotgun (WGS) entry which is preliminary data.</text>
</comment>
<reference evidence="5 6" key="1">
    <citation type="submission" date="2020-12" db="EMBL/GenBank/DDBJ databases">
        <title>Concerted genomic and epigenomic changes stabilize Arabidopsis allopolyploids.</title>
        <authorList>
            <person name="Chen Z."/>
        </authorList>
    </citation>
    <scope>NUCLEOTIDE SEQUENCE [LARGE SCALE GENOMIC DNA]</scope>
    <source>
        <strain evidence="5">Allo738</strain>
        <tissue evidence="5">Leaf</tissue>
    </source>
</reference>
<dbReference type="Pfam" id="PF16528">
    <property type="entry name" value="Exo84_C"/>
    <property type="match status" value="1"/>
</dbReference>
<keyword evidence="2" id="KW-0813">Transport</keyword>
<dbReference type="FunFam" id="1.20.58.1220:FF:000001">
    <property type="entry name" value="Exocyst complex component EXO84B"/>
    <property type="match status" value="1"/>
</dbReference>
<dbReference type="EMBL" id="JAEFBK010000001">
    <property type="protein sequence ID" value="KAG7645771.1"/>
    <property type="molecule type" value="Genomic_DNA"/>
</dbReference>
<sequence length="720" mass="78417">MEARERGSMSSSIGNSAELEGNLTLSDRLKVFKGSTFDPDAYVTSKCQRMNEKETRHLSSYLVELKKASAEEMRKSVYANYAAFIRTSKEISALEGQLLSMRNLLSAQAALVHGLADGVHISSLCADDADDLRDEDLYDMDNKQLSNIENWVVEFFDRLEVLLAEKRVEESMAALEEGRRVAVEAHEKRTLSPTTLLSLNNAIKEKRQELADQLAEAISQPSTRGGELRSAVLSLKKLGDGSRAHTLLLRSYERRLQANIQSLRASNTSYGVAFAAALSQLVFSTIAQAASDSQAVVGEDPAYTSELVTWAVKQAESFALLLKRHTLASSAAAGSLRVTAECVQLCASHCSSLESRGLALSPVLLKHFRPGVEQALTGNLKRIEQSSAALAASDDWSLSYTPTGSRASSTTPTAPHLKLSISAQRFNSMVQEFLEDAGPLDEALQLDGIALDGVLQVFNSYVDLLINALPGSAENEENPVHRIVKVAETESQQTALLVNVLLLADELIPRSSSRTLSQGTSQSTVKQAESFALLLKRHTFGFICCCRKLKVTAECVQLCASHCSSLESRGLALCPVLLEHFRPGVEKALTGNLKSLVPFISLMGCNDDASDLITNPVLAPVMQQTCLQVFFRLVDVEVLKLGSDKKGESVGRLIRAGGESHEDHHQVSDDASPIGERSHCNNKLRFLSMKLATVNPEINIDIDRILAKDVRAQISPITSH</sequence>
<evidence type="ECO:0000256" key="1">
    <source>
        <dbReference type="ARBA" id="ARBA00007210"/>
    </source>
</evidence>
<dbReference type="GO" id="GO:0006893">
    <property type="term" value="P:Golgi to plasma membrane transport"/>
    <property type="evidence" value="ECO:0007669"/>
    <property type="project" value="TreeGrafter"/>
</dbReference>
<evidence type="ECO:0000313" key="5">
    <source>
        <dbReference type="EMBL" id="KAG7645771.1"/>
    </source>
</evidence>
<gene>
    <name evidence="5" type="ORF">ISN45_At01g009750</name>
</gene>
<dbReference type="GO" id="GO:0006887">
    <property type="term" value="P:exocytosis"/>
    <property type="evidence" value="ECO:0007669"/>
    <property type="project" value="UniProtKB-KW"/>
</dbReference>
<dbReference type="Pfam" id="PF08700">
    <property type="entry name" value="VPS51_Exo84_N"/>
    <property type="match status" value="1"/>
</dbReference>
<evidence type="ECO:0000256" key="3">
    <source>
        <dbReference type="ARBA" id="ARBA00022483"/>
    </source>
</evidence>
<dbReference type="InterPro" id="IPR033961">
    <property type="entry name" value="Exo84"/>
</dbReference>
<keyword evidence="6" id="KW-1185">Reference proteome</keyword>
<dbReference type="AlphaFoldDB" id="A0A8T2GI01"/>
<evidence type="ECO:0000256" key="2">
    <source>
        <dbReference type="ARBA" id="ARBA00022448"/>
    </source>
</evidence>
<feature type="domain" description="Exocyst component Exo84 C-terminal" evidence="4">
    <location>
        <begin position="151"/>
        <end position="360"/>
    </location>
</feature>
<proteinExistence type="inferred from homology"/>
<comment type="similarity">
    <text evidence="1">Belongs to the EXO84 family.</text>
</comment>
<name>A0A8T2GI01_9BRAS</name>
<dbReference type="GO" id="GO:0008104">
    <property type="term" value="P:intracellular protein localization"/>
    <property type="evidence" value="ECO:0007669"/>
    <property type="project" value="TreeGrafter"/>
</dbReference>
<dbReference type="GO" id="GO:0000145">
    <property type="term" value="C:exocyst"/>
    <property type="evidence" value="ECO:0007669"/>
    <property type="project" value="InterPro"/>
</dbReference>
<dbReference type="FunFam" id="1.20.58.1210:FF:000002">
    <property type="entry name" value="Exocyst complex component EXO84B"/>
    <property type="match status" value="1"/>
</dbReference>
<dbReference type="PANTHER" id="PTHR21426:SF15">
    <property type="entry name" value="EXOCYST COMPLEX COMPONENT EXO84A"/>
    <property type="match status" value="1"/>
</dbReference>
<evidence type="ECO:0000313" key="6">
    <source>
        <dbReference type="Proteomes" id="UP000694240"/>
    </source>
</evidence>
<dbReference type="Proteomes" id="UP000694240">
    <property type="component" value="Chromosome 1"/>
</dbReference>
<accession>A0A8T2GI01</accession>
<dbReference type="PANTHER" id="PTHR21426">
    <property type="entry name" value="EXOCYST COMPLEX COMPONENT 8"/>
    <property type="match status" value="1"/>
</dbReference>
<dbReference type="InterPro" id="IPR032403">
    <property type="entry name" value="Exo84_C"/>
</dbReference>
<organism evidence="5 6">
    <name type="scientific">Arabidopsis thaliana x Arabidopsis arenosa</name>
    <dbReference type="NCBI Taxonomy" id="1240361"/>
    <lineage>
        <taxon>Eukaryota</taxon>
        <taxon>Viridiplantae</taxon>
        <taxon>Streptophyta</taxon>
        <taxon>Embryophyta</taxon>
        <taxon>Tracheophyta</taxon>
        <taxon>Spermatophyta</taxon>
        <taxon>Magnoliopsida</taxon>
        <taxon>eudicotyledons</taxon>
        <taxon>Gunneridae</taxon>
        <taxon>Pentapetalae</taxon>
        <taxon>rosids</taxon>
        <taxon>malvids</taxon>
        <taxon>Brassicales</taxon>
        <taxon>Brassicaceae</taxon>
        <taxon>Camelineae</taxon>
        <taxon>Arabidopsis</taxon>
    </lineage>
</organism>